<dbReference type="EnsemblPlants" id="TuG1812G0100002680.01.T03">
    <property type="protein sequence ID" value="TuG1812G0100002680.01.T03.cds379569"/>
    <property type="gene ID" value="TuG1812G0100002680.01"/>
</dbReference>
<proteinExistence type="predicted"/>
<dbReference type="Proteomes" id="UP000015106">
    <property type="component" value="Chromosome 1"/>
</dbReference>
<dbReference type="Gramene" id="TuG1812G0100002680.01.T03">
    <property type="protein sequence ID" value="TuG1812G0100002680.01.T03.cds379569"/>
    <property type="gene ID" value="TuG1812G0100002680.01"/>
</dbReference>
<evidence type="ECO:0000313" key="3">
    <source>
        <dbReference type="Proteomes" id="UP000015106"/>
    </source>
</evidence>
<reference evidence="2" key="2">
    <citation type="submission" date="2018-03" db="EMBL/GenBank/DDBJ databases">
        <title>The Triticum urartu genome reveals the dynamic nature of wheat genome evolution.</title>
        <authorList>
            <person name="Ling H."/>
            <person name="Ma B."/>
            <person name="Shi X."/>
            <person name="Liu H."/>
            <person name="Dong L."/>
            <person name="Sun H."/>
            <person name="Cao Y."/>
            <person name="Gao Q."/>
            <person name="Zheng S."/>
            <person name="Li Y."/>
            <person name="Yu Y."/>
            <person name="Du H."/>
            <person name="Qi M."/>
            <person name="Li Y."/>
            <person name="Yu H."/>
            <person name="Cui Y."/>
            <person name="Wang N."/>
            <person name="Chen C."/>
            <person name="Wu H."/>
            <person name="Zhao Y."/>
            <person name="Zhang J."/>
            <person name="Li Y."/>
            <person name="Zhou W."/>
            <person name="Zhang B."/>
            <person name="Hu W."/>
            <person name="Eijk M."/>
            <person name="Tang J."/>
            <person name="Witsenboer H."/>
            <person name="Zhao S."/>
            <person name="Li Z."/>
            <person name="Zhang A."/>
            <person name="Wang D."/>
            <person name="Liang C."/>
        </authorList>
    </citation>
    <scope>NUCLEOTIDE SEQUENCE [LARGE SCALE GENOMIC DNA]</scope>
    <source>
        <strain evidence="2">cv. G1812</strain>
    </source>
</reference>
<dbReference type="EnsemblPlants" id="TuG1812G0100002680.01.T01">
    <property type="protein sequence ID" value="TuG1812G0100002680.01.T01.cds379569"/>
    <property type="gene ID" value="TuG1812G0100002680.01"/>
</dbReference>
<dbReference type="AlphaFoldDB" id="A0A8R7K0F5"/>
<feature type="compositionally biased region" description="Pro residues" evidence="1">
    <location>
        <begin position="49"/>
        <end position="67"/>
    </location>
</feature>
<protein>
    <submittedName>
        <fullName evidence="2">Uncharacterized protein</fullName>
    </submittedName>
</protein>
<organism evidence="2 3">
    <name type="scientific">Triticum urartu</name>
    <name type="common">Red wild einkorn</name>
    <name type="synonym">Crithodium urartu</name>
    <dbReference type="NCBI Taxonomy" id="4572"/>
    <lineage>
        <taxon>Eukaryota</taxon>
        <taxon>Viridiplantae</taxon>
        <taxon>Streptophyta</taxon>
        <taxon>Embryophyta</taxon>
        <taxon>Tracheophyta</taxon>
        <taxon>Spermatophyta</taxon>
        <taxon>Magnoliopsida</taxon>
        <taxon>Liliopsida</taxon>
        <taxon>Poales</taxon>
        <taxon>Poaceae</taxon>
        <taxon>BOP clade</taxon>
        <taxon>Pooideae</taxon>
        <taxon>Triticodae</taxon>
        <taxon>Triticeae</taxon>
        <taxon>Triticinae</taxon>
        <taxon>Triticum</taxon>
    </lineage>
</organism>
<evidence type="ECO:0000313" key="2">
    <source>
        <dbReference type="EnsemblPlants" id="TuG1812G0100002680.01.T01.cds379569"/>
    </source>
</evidence>
<evidence type="ECO:0000256" key="1">
    <source>
        <dbReference type="SAM" id="MobiDB-lite"/>
    </source>
</evidence>
<keyword evidence="3" id="KW-1185">Reference proteome</keyword>
<dbReference type="Gramene" id="TuG1812G0100002680.01.T01">
    <property type="protein sequence ID" value="TuG1812G0100002680.01.T01.cds379569"/>
    <property type="gene ID" value="TuG1812G0100002680.01"/>
</dbReference>
<sequence>MKIWAIFSLAESKSPSPNAESFPDLGRAQLRPAKLLCHRGRHFSSLPLTPIPPPARVSPLMSPPPPVRSRATRVPPLL</sequence>
<dbReference type="Gramene" id="TuG1812G0100002680.01.T04">
    <property type="protein sequence ID" value="TuG1812G0100002680.01.T04.cds379569"/>
    <property type="gene ID" value="TuG1812G0100002680.01"/>
</dbReference>
<reference evidence="3" key="1">
    <citation type="journal article" date="2013" name="Nature">
        <title>Draft genome of the wheat A-genome progenitor Triticum urartu.</title>
        <authorList>
            <person name="Ling H.Q."/>
            <person name="Zhao S."/>
            <person name="Liu D."/>
            <person name="Wang J."/>
            <person name="Sun H."/>
            <person name="Zhang C."/>
            <person name="Fan H."/>
            <person name="Li D."/>
            <person name="Dong L."/>
            <person name="Tao Y."/>
            <person name="Gao C."/>
            <person name="Wu H."/>
            <person name="Li Y."/>
            <person name="Cui Y."/>
            <person name="Guo X."/>
            <person name="Zheng S."/>
            <person name="Wang B."/>
            <person name="Yu K."/>
            <person name="Liang Q."/>
            <person name="Yang W."/>
            <person name="Lou X."/>
            <person name="Chen J."/>
            <person name="Feng M."/>
            <person name="Jian J."/>
            <person name="Zhang X."/>
            <person name="Luo G."/>
            <person name="Jiang Y."/>
            <person name="Liu J."/>
            <person name="Wang Z."/>
            <person name="Sha Y."/>
            <person name="Zhang B."/>
            <person name="Wu H."/>
            <person name="Tang D."/>
            <person name="Shen Q."/>
            <person name="Xue P."/>
            <person name="Zou S."/>
            <person name="Wang X."/>
            <person name="Liu X."/>
            <person name="Wang F."/>
            <person name="Yang Y."/>
            <person name="An X."/>
            <person name="Dong Z."/>
            <person name="Zhang K."/>
            <person name="Zhang X."/>
            <person name="Luo M.C."/>
            <person name="Dvorak J."/>
            <person name="Tong Y."/>
            <person name="Wang J."/>
            <person name="Yang H."/>
            <person name="Li Z."/>
            <person name="Wang D."/>
            <person name="Zhang A."/>
            <person name="Wang J."/>
        </authorList>
    </citation>
    <scope>NUCLEOTIDE SEQUENCE</scope>
    <source>
        <strain evidence="3">cv. G1812</strain>
    </source>
</reference>
<feature type="region of interest" description="Disordered" evidence="1">
    <location>
        <begin position="47"/>
        <end position="78"/>
    </location>
</feature>
<accession>A0A8R7K0F5</accession>
<dbReference type="EnsemblPlants" id="TuG1812G0100002680.01.T04">
    <property type="protein sequence ID" value="TuG1812G0100002680.01.T04.cds379569"/>
    <property type="gene ID" value="TuG1812G0100002680.01"/>
</dbReference>
<reference evidence="2" key="3">
    <citation type="submission" date="2022-06" db="UniProtKB">
        <authorList>
            <consortium name="EnsemblPlants"/>
        </authorList>
    </citation>
    <scope>IDENTIFICATION</scope>
</reference>
<name>A0A8R7K0F5_TRIUA</name>